<dbReference type="GO" id="GO:0005680">
    <property type="term" value="C:anaphase-promoting complex"/>
    <property type="evidence" value="ECO:0007669"/>
    <property type="project" value="InterPro"/>
</dbReference>
<evidence type="ECO:0000256" key="7">
    <source>
        <dbReference type="PROSITE-ProRule" id="PRU00339"/>
    </source>
</evidence>
<reference evidence="10" key="1">
    <citation type="submission" date="2020-06" db="EMBL/GenBank/DDBJ databases">
        <authorList>
            <consortium name="Plant Systems Biology data submission"/>
        </authorList>
    </citation>
    <scope>NUCLEOTIDE SEQUENCE</scope>
    <source>
        <strain evidence="10">D6</strain>
    </source>
</reference>
<evidence type="ECO:0000256" key="6">
    <source>
        <dbReference type="ARBA" id="ARBA00023306"/>
    </source>
</evidence>
<comment type="caution">
    <text evidence="10">The sequence shown here is derived from an EMBL/GenBank/DDBJ whole genome shotgun (WGS) entry which is preliminary data.</text>
</comment>
<dbReference type="Pfam" id="PF04049">
    <property type="entry name" value="ANAPC8"/>
    <property type="match status" value="1"/>
</dbReference>
<evidence type="ECO:0000256" key="3">
    <source>
        <dbReference type="ARBA" id="ARBA00022776"/>
    </source>
</evidence>
<dbReference type="Pfam" id="PF13181">
    <property type="entry name" value="TPR_8"/>
    <property type="match status" value="2"/>
</dbReference>
<dbReference type="InterPro" id="IPR011990">
    <property type="entry name" value="TPR-like_helical_dom_sf"/>
</dbReference>
<dbReference type="PANTHER" id="PTHR12558:SF10">
    <property type="entry name" value="CELL DIVISION CYCLE PROTEIN 23 HOMOLOG"/>
    <property type="match status" value="1"/>
</dbReference>
<keyword evidence="6" id="KW-0131">Cell cycle</keyword>
<feature type="domain" description="Cdc23" evidence="9">
    <location>
        <begin position="58"/>
        <end position="317"/>
    </location>
</feature>
<evidence type="ECO:0000313" key="11">
    <source>
        <dbReference type="Proteomes" id="UP001153069"/>
    </source>
</evidence>
<evidence type="ECO:0000256" key="2">
    <source>
        <dbReference type="ARBA" id="ARBA00022737"/>
    </source>
</evidence>
<evidence type="ECO:0000256" key="8">
    <source>
        <dbReference type="SAM" id="MobiDB-lite"/>
    </source>
</evidence>
<dbReference type="Pfam" id="PF13414">
    <property type="entry name" value="TPR_11"/>
    <property type="match status" value="1"/>
</dbReference>
<dbReference type="GO" id="GO:0016567">
    <property type="term" value="P:protein ubiquitination"/>
    <property type="evidence" value="ECO:0007669"/>
    <property type="project" value="TreeGrafter"/>
</dbReference>
<proteinExistence type="predicted"/>
<dbReference type="OrthoDB" id="10262026at2759"/>
<dbReference type="SMART" id="SM00028">
    <property type="entry name" value="TPR"/>
    <property type="match status" value="7"/>
</dbReference>
<feature type="region of interest" description="Disordered" evidence="8">
    <location>
        <begin position="91"/>
        <end position="112"/>
    </location>
</feature>
<feature type="compositionally biased region" description="Basic and acidic residues" evidence="8">
    <location>
        <begin position="685"/>
        <end position="696"/>
    </location>
</feature>
<keyword evidence="11" id="KW-1185">Reference proteome</keyword>
<dbReference type="Proteomes" id="UP001153069">
    <property type="component" value="Unassembled WGS sequence"/>
</dbReference>
<dbReference type="SUPFAM" id="SSF48452">
    <property type="entry name" value="TPR-like"/>
    <property type="match status" value="1"/>
</dbReference>
<dbReference type="Gene3D" id="1.25.40.10">
    <property type="entry name" value="Tetratricopeptide repeat domain"/>
    <property type="match status" value="2"/>
</dbReference>
<evidence type="ECO:0000256" key="1">
    <source>
        <dbReference type="ARBA" id="ARBA00022618"/>
    </source>
</evidence>
<dbReference type="InterPro" id="IPR019734">
    <property type="entry name" value="TPR_rpt"/>
</dbReference>
<dbReference type="Pfam" id="PF13176">
    <property type="entry name" value="TPR_7"/>
    <property type="match status" value="1"/>
</dbReference>
<dbReference type="AlphaFoldDB" id="A0A9N8DD25"/>
<evidence type="ECO:0000313" key="10">
    <source>
        <dbReference type="EMBL" id="CAB9498539.1"/>
    </source>
</evidence>
<keyword evidence="1 10" id="KW-0132">Cell division</keyword>
<organism evidence="10 11">
    <name type="scientific">Seminavis robusta</name>
    <dbReference type="NCBI Taxonomy" id="568900"/>
    <lineage>
        <taxon>Eukaryota</taxon>
        <taxon>Sar</taxon>
        <taxon>Stramenopiles</taxon>
        <taxon>Ochrophyta</taxon>
        <taxon>Bacillariophyta</taxon>
        <taxon>Bacillariophyceae</taxon>
        <taxon>Bacillariophycidae</taxon>
        <taxon>Naviculales</taxon>
        <taxon>Naviculaceae</taxon>
        <taxon>Seminavis</taxon>
    </lineage>
</organism>
<evidence type="ECO:0000256" key="5">
    <source>
        <dbReference type="ARBA" id="ARBA00022803"/>
    </source>
</evidence>
<keyword evidence="3" id="KW-0498">Mitosis</keyword>
<evidence type="ECO:0000256" key="4">
    <source>
        <dbReference type="ARBA" id="ARBA00022786"/>
    </source>
</evidence>
<gene>
    <name evidence="10" type="ORF">SEMRO_40_G024680.1</name>
</gene>
<keyword evidence="2" id="KW-0677">Repeat</keyword>
<feature type="compositionally biased region" description="Polar residues" evidence="8">
    <location>
        <begin position="91"/>
        <end position="102"/>
    </location>
</feature>
<dbReference type="PANTHER" id="PTHR12558">
    <property type="entry name" value="CELL DIVISION CYCLE 16,23,27"/>
    <property type="match status" value="1"/>
</dbReference>
<sequence>MAERSLNASNMSISVATSVSQKDRSMFMSPTSIGSLGSPSAAAMTSPEMDLHWDAQTIRNELHTASIVLSQRCLKLAAKWATEQLLGLPYDSTTTTGATSNPKMEEDSNSHSNNSLIKEALQEMDPFVLHAKSLMELGEYMHAAAMLSRPNQIVTTMAAPLPELSSYGIFLRAYALFMAGERRKEEDYVELQSDAQKHSFVRNPYLSQLCQELNEAYQKQKLDAFGLYVYGMVLKEAQAARLPLKADDPPAHQILMESVLQFPCNWSAWLDLAAVSLKNSQVEQSLEQRLLPELGGHYMYHFFCAHLMSAHQAHEDALVLYDRLMEPQQGSPLFQSPYLVSQLGVQHYHLRQFGPARGCFQQLHAKDPFRMEDLDVYSNVLYVEEDRVVLSQLAHTAVKVDKYRPETCCIVGNYYSLKQMRQKAVVYFQRALKLDKHYMSAWTLMGHEYVELKNTAAAMEAYRRAVELAPHDYRAWYGLGQTYEFLNMPLYALYYYRKAVTLRPFDARMWCAMGLCFLALNRTSDAIRCYERAINQGDAEGIATQKLAALYRQQGDNEKAAQCYMRHLELRYLITNPHAQAPGSNNHDLSLDSIVQEVVMEAPEAEAMLYLANYHKQHGEYNTAALFCSRLLEYPGPEKEEAKAYLRELRSRKNHAQQNQQPARRMHTRSKGPPIPAWPMDEDDNEKKDSSFEFSP</sequence>
<keyword evidence="5 7" id="KW-0802">TPR repeat</keyword>
<dbReference type="InterPro" id="IPR007192">
    <property type="entry name" value="APC8"/>
</dbReference>
<name>A0A9N8DD25_9STRA</name>
<dbReference type="GO" id="GO:0051301">
    <property type="term" value="P:cell division"/>
    <property type="evidence" value="ECO:0007669"/>
    <property type="project" value="UniProtKB-KW"/>
</dbReference>
<accession>A0A9N8DD25</accession>
<dbReference type="PROSITE" id="PS50005">
    <property type="entry name" value="TPR"/>
    <property type="match status" value="3"/>
</dbReference>
<dbReference type="GO" id="GO:0031145">
    <property type="term" value="P:anaphase-promoting complex-dependent catabolic process"/>
    <property type="evidence" value="ECO:0007669"/>
    <property type="project" value="TreeGrafter"/>
</dbReference>
<evidence type="ECO:0000259" key="9">
    <source>
        <dbReference type="Pfam" id="PF04049"/>
    </source>
</evidence>
<feature type="repeat" description="TPR" evidence="7">
    <location>
        <begin position="473"/>
        <end position="506"/>
    </location>
</feature>
<dbReference type="EMBL" id="CAICTM010000040">
    <property type="protein sequence ID" value="CAB9498539.1"/>
    <property type="molecule type" value="Genomic_DNA"/>
</dbReference>
<feature type="region of interest" description="Disordered" evidence="8">
    <location>
        <begin position="649"/>
        <end position="696"/>
    </location>
</feature>
<dbReference type="GO" id="GO:0045842">
    <property type="term" value="P:positive regulation of mitotic metaphase/anaphase transition"/>
    <property type="evidence" value="ECO:0007669"/>
    <property type="project" value="TreeGrafter"/>
</dbReference>
<feature type="repeat" description="TPR" evidence="7">
    <location>
        <begin position="507"/>
        <end position="540"/>
    </location>
</feature>
<feature type="repeat" description="TPR" evidence="7">
    <location>
        <begin position="439"/>
        <end position="472"/>
    </location>
</feature>
<protein>
    <submittedName>
        <fullName evidence="10">Cell division cycle</fullName>
    </submittedName>
</protein>
<keyword evidence="4" id="KW-0833">Ubl conjugation pathway</keyword>